<evidence type="ECO:0000313" key="6">
    <source>
        <dbReference type="Proteomes" id="UP001295684"/>
    </source>
</evidence>
<feature type="compositionally biased region" description="Basic and acidic residues" evidence="4">
    <location>
        <begin position="315"/>
        <end position="335"/>
    </location>
</feature>
<evidence type="ECO:0000256" key="2">
    <source>
        <dbReference type="ARBA" id="ARBA00022803"/>
    </source>
</evidence>
<dbReference type="EMBL" id="CAMPGE010022046">
    <property type="protein sequence ID" value="CAI2380126.1"/>
    <property type="molecule type" value="Genomic_DNA"/>
</dbReference>
<keyword evidence="1" id="KW-0677">Repeat</keyword>
<feature type="region of interest" description="Disordered" evidence="4">
    <location>
        <begin position="88"/>
        <end position="127"/>
    </location>
</feature>
<gene>
    <name evidence="5" type="ORF">ECRASSUSDP1_LOCUS21554</name>
</gene>
<proteinExistence type="predicted"/>
<dbReference type="SMART" id="SM00028">
    <property type="entry name" value="TPR"/>
    <property type="match status" value="5"/>
</dbReference>
<evidence type="ECO:0000313" key="5">
    <source>
        <dbReference type="EMBL" id="CAI2380126.1"/>
    </source>
</evidence>
<dbReference type="Gene3D" id="1.25.40.10">
    <property type="entry name" value="Tetratricopeptide repeat domain"/>
    <property type="match status" value="2"/>
</dbReference>
<dbReference type="PANTHER" id="PTHR44314:SF1">
    <property type="entry name" value="CILIA- AND FLAGELLA-ASSOCIATED PROTEIN 70"/>
    <property type="match status" value="1"/>
</dbReference>
<dbReference type="AlphaFoldDB" id="A0AAD1XVP7"/>
<keyword evidence="2 3" id="KW-0802">TPR repeat</keyword>
<dbReference type="Proteomes" id="UP001295684">
    <property type="component" value="Unassembled WGS sequence"/>
</dbReference>
<dbReference type="PANTHER" id="PTHR44314">
    <property type="entry name" value="CILIA- AND FLAGELLA-ASSOCIATED PROTEIN 70"/>
    <property type="match status" value="1"/>
</dbReference>
<feature type="compositionally biased region" description="Basic and acidic residues" evidence="4">
    <location>
        <begin position="208"/>
        <end position="217"/>
    </location>
</feature>
<feature type="compositionally biased region" description="Acidic residues" evidence="4">
    <location>
        <begin position="301"/>
        <end position="314"/>
    </location>
</feature>
<name>A0AAD1XVP7_EUPCR</name>
<dbReference type="Pfam" id="PF14559">
    <property type="entry name" value="TPR_19"/>
    <property type="match status" value="1"/>
</dbReference>
<feature type="region of interest" description="Disordered" evidence="4">
    <location>
        <begin position="293"/>
        <end position="362"/>
    </location>
</feature>
<feature type="compositionally biased region" description="Basic and acidic residues" evidence="4">
    <location>
        <begin position="99"/>
        <end position="114"/>
    </location>
</feature>
<reference evidence="5" key="1">
    <citation type="submission" date="2023-07" db="EMBL/GenBank/DDBJ databases">
        <authorList>
            <consortium name="AG Swart"/>
            <person name="Singh M."/>
            <person name="Singh A."/>
            <person name="Seah K."/>
            <person name="Emmerich C."/>
        </authorList>
    </citation>
    <scope>NUCLEOTIDE SEQUENCE</scope>
    <source>
        <strain evidence="5">DP1</strain>
    </source>
</reference>
<accession>A0AAD1XVP7</accession>
<organism evidence="5 6">
    <name type="scientific">Euplotes crassus</name>
    <dbReference type="NCBI Taxonomy" id="5936"/>
    <lineage>
        <taxon>Eukaryota</taxon>
        <taxon>Sar</taxon>
        <taxon>Alveolata</taxon>
        <taxon>Ciliophora</taxon>
        <taxon>Intramacronucleata</taxon>
        <taxon>Spirotrichea</taxon>
        <taxon>Hypotrichia</taxon>
        <taxon>Euplotida</taxon>
        <taxon>Euplotidae</taxon>
        <taxon>Moneuplotes</taxon>
    </lineage>
</organism>
<keyword evidence="6" id="KW-1185">Reference proteome</keyword>
<sequence length="1037" mass="120425">MSLEQFEDLIEGCAITEEYFEIPPNHQILQSALKKSQNPRTKNTLSLRVYGAYSLPKSWQEKIGDPGEDAYQYEVKLSGLEIKGAKLQAREMSEEEKAEQEATKGKKGAKKGEEEPLPEELVLKEKIDKEREELEEMSERDRFFRLQEDPTKTISLKFDDPKQSLPLLKEKLWDFEDLVNEENGAYIEFNKVQASEEDADPKKKGKGKQPDSIEQHFSKGWIDFTPLMVPGRKHTMQRVLLKACAPPVVESEGDDDESKEGDEDQEEKEPEPIFEEAQTYLHIHLSTEFAINPTINPNEVDPPEIPDPVEGEGEGEGKPEEEKQESEKQEPPKEDAVEEEKAEDDGKPEDSYIEEDEIIEDEKPKIELKDEIYQNIDFKLGKFSSTSDATSNFRIIIQKYLKKISDHYSIIMSQDEVDQKSNSKIAAIPTHATSTQRQKKIEKYILQSGPMYSALKKEMKMAIHRIIKDKYLKTVNHEGLSKENRDEFIAKLYTYLTKQVRVTLKATVEKYKDIIHEDLTEDLFTAMKEEEEQRSKAFTEDYKVKLDRLAQEYENIRNFPKAEKYYKKLLLKDPKDVSQLLNLARFSMKIGKVDQGYEYFRMARDIDPTSRELILAYAGILIQRERYTEASNVLNEIISQDFNDCHANILLSIIDEARQRPGLVRKHVAIAKVQRMRELDIIPKKIKEIPNLNEINFKLERPNWDTIVTKDQSMEAKDNDKLFFEVIEFMLKHHLTKIADSLLQYIQNVENDKYRLNFARVKHQMKEFEPAIESLDKILSKNDCHPQALVLRGHTYFDYLNIFDSEESYIKFIQNCSAKDLESRLAYYFLIERLGIVYIERRAWKDAKTVFLKCAEENQTSNGWLNLGIACLRLHQYEEAEDALTQANFLDSHNPEIWGYITLLCLKYPDNSRADQAEYCILRALRLGCENPDLLEEIGDIYSDSKPTFAIGCFDRALEIDDSRGEVYQKYGNVLMNHKKNEIKKAIDLLKQALEKLKGDGKKAHCALILQEALKEDGRYEEAEEYAEYPQNHTAEQ</sequence>
<feature type="compositionally biased region" description="Acidic residues" evidence="4">
    <location>
        <begin position="351"/>
        <end position="360"/>
    </location>
</feature>
<dbReference type="GO" id="GO:0003341">
    <property type="term" value="P:cilium movement"/>
    <property type="evidence" value="ECO:0007669"/>
    <property type="project" value="TreeGrafter"/>
</dbReference>
<dbReference type="SUPFAM" id="SSF48452">
    <property type="entry name" value="TPR-like"/>
    <property type="match status" value="1"/>
</dbReference>
<comment type="caution">
    <text evidence="5">The sequence shown here is derived from an EMBL/GenBank/DDBJ whole genome shotgun (WGS) entry which is preliminary data.</text>
</comment>
<feature type="region of interest" description="Disordered" evidence="4">
    <location>
        <begin position="245"/>
        <end position="272"/>
    </location>
</feature>
<dbReference type="GO" id="GO:0070062">
    <property type="term" value="C:extracellular exosome"/>
    <property type="evidence" value="ECO:0007669"/>
    <property type="project" value="TreeGrafter"/>
</dbReference>
<dbReference type="InterPro" id="IPR019734">
    <property type="entry name" value="TPR_rpt"/>
</dbReference>
<evidence type="ECO:0000256" key="4">
    <source>
        <dbReference type="SAM" id="MobiDB-lite"/>
    </source>
</evidence>
<dbReference type="PROSITE" id="PS50005">
    <property type="entry name" value="TPR"/>
    <property type="match status" value="2"/>
</dbReference>
<dbReference type="GO" id="GO:0060271">
    <property type="term" value="P:cilium assembly"/>
    <property type="evidence" value="ECO:0007669"/>
    <property type="project" value="TreeGrafter"/>
</dbReference>
<evidence type="ECO:0000256" key="1">
    <source>
        <dbReference type="ARBA" id="ARBA00022737"/>
    </source>
</evidence>
<evidence type="ECO:0000256" key="3">
    <source>
        <dbReference type="PROSITE-ProRule" id="PRU00339"/>
    </source>
</evidence>
<feature type="region of interest" description="Disordered" evidence="4">
    <location>
        <begin position="190"/>
        <end position="217"/>
    </location>
</feature>
<feature type="repeat" description="TPR" evidence="3">
    <location>
        <begin position="861"/>
        <end position="894"/>
    </location>
</feature>
<feature type="compositionally biased region" description="Acidic residues" evidence="4">
    <location>
        <begin position="251"/>
        <end position="272"/>
    </location>
</feature>
<dbReference type="GO" id="GO:0031514">
    <property type="term" value="C:motile cilium"/>
    <property type="evidence" value="ECO:0007669"/>
    <property type="project" value="TreeGrafter"/>
</dbReference>
<dbReference type="InterPro" id="IPR052628">
    <property type="entry name" value="CFAP70"/>
</dbReference>
<feature type="repeat" description="TPR" evidence="3">
    <location>
        <begin position="577"/>
        <end position="610"/>
    </location>
</feature>
<protein>
    <submittedName>
        <fullName evidence="5">Uncharacterized protein</fullName>
    </submittedName>
</protein>
<dbReference type="InterPro" id="IPR011990">
    <property type="entry name" value="TPR-like_helical_dom_sf"/>
</dbReference>